<protein>
    <submittedName>
        <fullName evidence="2">Uncharacterized protein</fullName>
    </submittedName>
</protein>
<organism evidence="2 3">
    <name type="scientific">Streptomyces brasiliensis</name>
    <dbReference type="NCBI Taxonomy" id="1954"/>
    <lineage>
        <taxon>Bacteria</taxon>
        <taxon>Bacillati</taxon>
        <taxon>Actinomycetota</taxon>
        <taxon>Actinomycetes</taxon>
        <taxon>Kitasatosporales</taxon>
        <taxon>Streptomycetaceae</taxon>
        <taxon>Streptomyces</taxon>
    </lineage>
</organism>
<evidence type="ECO:0000313" key="3">
    <source>
        <dbReference type="Proteomes" id="UP000657574"/>
    </source>
</evidence>
<comment type="caution">
    <text evidence="2">The sequence shown here is derived from an EMBL/GenBank/DDBJ whole genome shotgun (WGS) entry which is preliminary data.</text>
</comment>
<feature type="region of interest" description="Disordered" evidence="1">
    <location>
        <begin position="76"/>
        <end position="114"/>
    </location>
</feature>
<reference evidence="2" key="1">
    <citation type="journal article" date="2014" name="Int. J. Syst. Evol. Microbiol.">
        <title>Complete genome sequence of Corynebacterium casei LMG S-19264T (=DSM 44701T), isolated from a smear-ripened cheese.</title>
        <authorList>
            <consortium name="US DOE Joint Genome Institute (JGI-PGF)"/>
            <person name="Walter F."/>
            <person name="Albersmeier A."/>
            <person name="Kalinowski J."/>
            <person name="Ruckert C."/>
        </authorList>
    </citation>
    <scope>NUCLEOTIDE SEQUENCE</scope>
    <source>
        <strain evidence="2">JCM 3086</strain>
    </source>
</reference>
<sequence>MGRGGEVVQDEKATGSKQLDDLLGVVMLASAVAEEDVEGSVLLKQPPATGENADTVIVREDSGCSTGQFPVTLHGDQAGTGAEATVHPGSAHSRTGAALGDDPVRLRGSGQAEQPADFRDATLLESRLACDTFRGYHAGRNRTFCRDHETPFTVSMTLSASSLVRTEFRLSSPGEPSRPKQ</sequence>
<accession>A0A917L7L3</accession>
<proteinExistence type="predicted"/>
<dbReference type="AlphaFoldDB" id="A0A917L7L3"/>
<dbReference type="Proteomes" id="UP000657574">
    <property type="component" value="Unassembled WGS sequence"/>
</dbReference>
<evidence type="ECO:0000313" key="2">
    <source>
        <dbReference type="EMBL" id="GGJ50477.1"/>
    </source>
</evidence>
<name>A0A917L7L3_9ACTN</name>
<dbReference type="EMBL" id="BMQA01000038">
    <property type="protein sequence ID" value="GGJ50477.1"/>
    <property type="molecule type" value="Genomic_DNA"/>
</dbReference>
<gene>
    <name evidence="2" type="ORF">GCM10010121_071880</name>
</gene>
<reference evidence="2" key="2">
    <citation type="submission" date="2020-09" db="EMBL/GenBank/DDBJ databases">
        <authorList>
            <person name="Sun Q."/>
            <person name="Ohkuma M."/>
        </authorList>
    </citation>
    <scope>NUCLEOTIDE SEQUENCE</scope>
    <source>
        <strain evidence="2">JCM 3086</strain>
    </source>
</reference>
<evidence type="ECO:0000256" key="1">
    <source>
        <dbReference type="SAM" id="MobiDB-lite"/>
    </source>
</evidence>
<keyword evidence="3" id="KW-1185">Reference proteome</keyword>